<dbReference type="Proteomes" id="UP000325295">
    <property type="component" value="Chromosome"/>
</dbReference>
<proteinExistence type="predicted"/>
<dbReference type="GO" id="GO:0008270">
    <property type="term" value="F:zinc ion binding"/>
    <property type="evidence" value="ECO:0007669"/>
    <property type="project" value="InterPro"/>
</dbReference>
<dbReference type="OrthoDB" id="9812156at2"/>
<organism evidence="4 5">
    <name type="scientific">Paucilactobacillus nenjiangensis</name>
    <dbReference type="NCBI Taxonomy" id="1296540"/>
    <lineage>
        <taxon>Bacteria</taxon>
        <taxon>Bacillati</taxon>
        <taxon>Bacillota</taxon>
        <taxon>Bacilli</taxon>
        <taxon>Lactobacillales</taxon>
        <taxon>Lactobacillaceae</taxon>
        <taxon>Paucilactobacillus</taxon>
    </lineage>
</organism>
<protein>
    <submittedName>
        <fullName evidence="4">Restriction endonuclease</fullName>
    </submittedName>
</protein>
<dbReference type="Gene3D" id="3.30.70.2330">
    <property type="match status" value="1"/>
</dbReference>
<dbReference type="AlphaFoldDB" id="A0A5P1X7X7"/>
<evidence type="ECO:0000259" key="3">
    <source>
        <dbReference type="SMART" id="SM00910"/>
    </source>
</evidence>
<keyword evidence="4" id="KW-0540">Nuclease</keyword>
<dbReference type="Pfam" id="PF08797">
    <property type="entry name" value="HIRAN"/>
    <property type="match status" value="1"/>
</dbReference>
<sequence>MWDEKWEPSRHLMDFHIAGFTYYDGLEVINELHLGTRVDLVGEPDNPYDPEAIKVMYHDKKLGYVPKDRNSQMSTFLYYGHGDIFEAQIQLVNTETHPERQFRVVVKIKDNRPGLK</sequence>
<dbReference type="EMBL" id="CP043939">
    <property type="protein sequence ID" value="QER68318.1"/>
    <property type="molecule type" value="Genomic_DNA"/>
</dbReference>
<accession>A0A5P1X7X7</accession>
<dbReference type="GO" id="GO:0004519">
    <property type="term" value="F:endonuclease activity"/>
    <property type="evidence" value="ECO:0007669"/>
    <property type="project" value="UniProtKB-KW"/>
</dbReference>
<evidence type="ECO:0000313" key="4">
    <source>
        <dbReference type="EMBL" id="QER68318.1"/>
    </source>
</evidence>
<keyword evidence="5" id="KW-1185">Reference proteome</keyword>
<evidence type="ECO:0000256" key="2">
    <source>
        <dbReference type="ARBA" id="ARBA00022801"/>
    </source>
</evidence>
<dbReference type="GO" id="GO:0003676">
    <property type="term" value="F:nucleic acid binding"/>
    <property type="evidence" value="ECO:0007669"/>
    <property type="project" value="InterPro"/>
</dbReference>
<dbReference type="InterPro" id="IPR014905">
    <property type="entry name" value="HIRAN"/>
</dbReference>
<keyword evidence="2" id="KW-0378">Hydrolase</keyword>
<gene>
    <name evidence="4" type="ORF">F0161_00330</name>
</gene>
<name>A0A5P1X7X7_9LACO</name>
<keyword evidence="1" id="KW-0479">Metal-binding</keyword>
<feature type="domain" description="HIRAN" evidence="3">
    <location>
        <begin position="10"/>
        <end position="112"/>
    </location>
</feature>
<dbReference type="KEGG" id="lnn:F0161_00330"/>
<reference evidence="4 5" key="1">
    <citation type="submission" date="2019-09" db="EMBL/GenBank/DDBJ databases">
        <title>Complete Genome Sequence of Lactobacillus nenjiangensis SH-Y15, isolated from sauerkraut.</title>
        <authorList>
            <person name="Yang H."/>
        </authorList>
    </citation>
    <scope>NUCLEOTIDE SEQUENCE [LARGE SCALE GENOMIC DNA]</scope>
    <source>
        <strain evidence="4 5">SH-Y15</strain>
    </source>
</reference>
<evidence type="ECO:0000256" key="1">
    <source>
        <dbReference type="ARBA" id="ARBA00022723"/>
    </source>
</evidence>
<evidence type="ECO:0000313" key="5">
    <source>
        <dbReference type="Proteomes" id="UP000325295"/>
    </source>
</evidence>
<dbReference type="SMART" id="SM00910">
    <property type="entry name" value="HIRAN"/>
    <property type="match status" value="1"/>
</dbReference>
<dbReference type="GO" id="GO:0016818">
    <property type="term" value="F:hydrolase activity, acting on acid anhydrides, in phosphorus-containing anhydrides"/>
    <property type="evidence" value="ECO:0007669"/>
    <property type="project" value="InterPro"/>
</dbReference>
<keyword evidence="4" id="KW-0255">Endonuclease</keyword>